<name>A0A3B0WSE8_9ZZZZ</name>
<dbReference type="InterPro" id="IPR029063">
    <property type="entry name" value="SAM-dependent_MTases_sf"/>
</dbReference>
<evidence type="ECO:0000256" key="3">
    <source>
        <dbReference type="ARBA" id="ARBA00022679"/>
    </source>
</evidence>
<dbReference type="GO" id="GO:0005829">
    <property type="term" value="C:cytosol"/>
    <property type="evidence" value="ECO:0007669"/>
    <property type="project" value="TreeGrafter"/>
</dbReference>
<dbReference type="AlphaFoldDB" id="A0A3B0WSE8"/>
<dbReference type="Pfam" id="PF02527">
    <property type="entry name" value="GidB"/>
    <property type="match status" value="1"/>
</dbReference>
<evidence type="ECO:0000313" key="4">
    <source>
        <dbReference type="EMBL" id="VAW55403.1"/>
    </source>
</evidence>
<dbReference type="GO" id="GO:0070043">
    <property type="term" value="F:rRNA (guanine-N7-)-methyltransferase activity"/>
    <property type="evidence" value="ECO:0007669"/>
    <property type="project" value="TreeGrafter"/>
</dbReference>
<sequence>MHPEERLAKGLVQLDIELPVQTQQKLLDYLQLMLKWNKAYNLTAIRELDSMVIRHVLDSISILPYINGTPVLDVGTGPGLPGIPLALCLPDYQFVLLDSNGKKTRFLTQCKIDLMLNNIDIVKSRVEDYKPDFSFEIVTCRAFAALNTVLECTEHLLTSSTRILAMKGKDELPALNKGYRQLAQHQLQVPWLNEDRQLIEILSDK</sequence>
<dbReference type="SUPFAM" id="SSF53335">
    <property type="entry name" value="S-adenosyl-L-methionine-dependent methyltransferases"/>
    <property type="match status" value="1"/>
</dbReference>
<dbReference type="PIRSF" id="PIRSF003078">
    <property type="entry name" value="GidB"/>
    <property type="match status" value="1"/>
</dbReference>
<dbReference type="PANTHER" id="PTHR31760">
    <property type="entry name" value="S-ADENOSYL-L-METHIONINE-DEPENDENT METHYLTRANSFERASES SUPERFAMILY PROTEIN"/>
    <property type="match status" value="1"/>
</dbReference>
<dbReference type="NCBIfam" id="TIGR00138">
    <property type="entry name" value="rsmG_gidB"/>
    <property type="match status" value="1"/>
</dbReference>
<keyword evidence="4" id="KW-0489">Methyltransferase</keyword>
<dbReference type="InterPro" id="IPR003682">
    <property type="entry name" value="rRNA_ssu_MeTfrase_G"/>
</dbReference>
<dbReference type="PANTHER" id="PTHR31760:SF0">
    <property type="entry name" value="S-ADENOSYL-L-METHIONINE-DEPENDENT METHYLTRANSFERASES SUPERFAMILY PROTEIN"/>
    <property type="match status" value="1"/>
</dbReference>
<dbReference type="EC" id="2.1.1.170" evidence="4"/>
<gene>
    <name evidence="4" type="ORF">MNBD_GAMMA07-650</name>
</gene>
<dbReference type="EMBL" id="UOFF01000091">
    <property type="protein sequence ID" value="VAW55403.1"/>
    <property type="molecule type" value="Genomic_DNA"/>
</dbReference>
<dbReference type="Gene3D" id="3.40.50.150">
    <property type="entry name" value="Vaccinia Virus protein VP39"/>
    <property type="match status" value="1"/>
</dbReference>
<dbReference type="HAMAP" id="MF_00074">
    <property type="entry name" value="16SrRNA_methyltr_G"/>
    <property type="match status" value="1"/>
</dbReference>
<proteinExistence type="inferred from homology"/>
<reference evidence="4" key="1">
    <citation type="submission" date="2018-06" db="EMBL/GenBank/DDBJ databases">
        <authorList>
            <person name="Zhirakovskaya E."/>
        </authorList>
    </citation>
    <scope>NUCLEOTIDE SEQUENCE</scope>
</reference>
<keyword evidence="1" id="KW-0963">Cytoplasm</keyword>
<organism evidence="4">
    <name type="scientific">hydrothermal vent metagenome</name>
    <dbReference type="NCBI Taxonomy" id="652676"/>
    <lineage>
        <taxon>unclassified sequences</taxon>
        <taxon>metagenomes</taxon>
        <taxon>ecological metagenomes</taxon>
    </lineage>
</organism>
<keyword evidence="3 4" id="KW-0808">Transferase</keyword>
<keyword evidence="2" id="KW-0698">rRNA processing</keyword>
<evidence type="ECO:0000256" key="1">
    <source>
        <dbReference type="ARBA" id="ARBA00022490"/>
    </source>
</evidence>
<protein>
    <submittedName>
        <fullName evidence="4">16S rRNA (Guanine(527)-N(7))-methyltransferase</fullName>
        <ecNumber evidence="4">2.1.1.170</ecNumber>
    </submittedName>
</protein>
<evidence type="ECO:0000256" key="2">
    <source>
        <dbReference type="ARBA" id="ARBA00022552"/>
    </source>
</evidence>
<accession>A0A3B0WSE8</accession>